<evidence type="ECO:0000313" key="7">
    <source>
        <dbReference type="Proteomes" id="UP000694886"/>
    </source>
</evidence>
<sequence length="612" mass="70027">MLVQYLAATLKQQLDASSFSFLSKVALLVIRQSPSLGFDAICKKKDGNALAAICDGCEKPISGPCYGCCTYCEFYLHYECARLPRQIEHFFHPRPLVLKLYYYTCNACFMPSSGFSYSCVTCHFNMHVDYVSRPTLKSESEGLIQHFTHWHPLTLVDPKNKQEEDQKVCCAICEKLCSDSAYGCQQCSFFLHNSCMTTVPRKINHFFHRCPLILLTYPSYACGGCEKSLSGLTYSCGKCRFKLDVKCGLLPTIESKGADIIQHCTHPHPLALLDQNKDIGIEVRGRCRACGEDCLYPSFRCNRSCDFFLHASCAELPQEIHHPFHLWHPLNLTFFWQQQQHNRSCFARSQRHDAFLLAYCCFWCDFTLHKDCAQFTPPFNYGNYLHALTLCDKRPSPFDCNVCGKKAKKFFLRCAVCGFNIHPYCLPSVPKTIRHKCHIDYLTLTKSPLEFELNSPEVANNSDDKFYCDVCEEKRDRRDPVYHCTECKFSAKVGCVISELIPSYITPGDQNAESSQVISMDEENSATNLTLETLNNVIAEPSAKPKLLMEERGPLKVEIEPLKLKLGQLEARLQEIEAELNQTTKRLDNLEVHRFLCMYQPRHSMKENYGFD</sequence>
<evidence type="ECO:0000313" key="8">
    <source>
        <dbReference type="RefSeq" id="XP_007039752.2"/>
    </source>
</evidence>
<dbReference type="Proteomes" id="UP000694886">
    <property type="component" value="Chromosome 3"/>
</dbReference>
<dbReference type="InterPro" id="IPR001965">
    <property type="entry name" value="Znf_PHD"/>
</dbReference>
<dbReference type="SMART" id="SM00249">
    <property type="entry name" value="PHD"/>
    <property type="match status" value="2"/>
</dbReference>
<keyword evidence="1" id="KW-0479">Metal-binding</keyword>
<feature type="domain" description="Phorbol-ester/DAG-type" evidence="6">
    <location>
        <begin position="385"/>
        <end position="437"/>
    </location>
</feature>
<dbReference type="InterPro" id="IPR002219">
    <property type="entry name" value="PKC_DAG/PE"/>
</dbReference>
<dbReference type="KEGG" id="tcc:18606213"/>
<gene>
    <name evidence="8" type="primary">LOC18606213</name>
</gene>
<evidence type="ECO:0000256" key="1">
    <source>
        <dbReference type="ARBA" id="ARBA00022723"/>
    </source>
</evidence>
<keyword evidence="3" id="KW-0863">Zinc-finger</keyword>
<dbReference type="PANTHER" id="PTHR46288">
    <property type="entry name" value="PHORBOL-ESTER/DAG-TYPE DOMAIN-CONTAINING PROTEIN"/>
    <property type="match status" value="1"/>
</dbReference>
<feature type="coiled-coil region" evidence="5">
    <location>
        <begin position="559"/>
        <end position="593"/>
    </location>
</feature>
<dbReference type="SUPFAM" id="SSF57889">
    <property type="entry name" value="Cysteine-rich domain"/>
    <property type="match status" value="5"/>
</dbReference>
<dbReference type="GO" id="GO:0008270">
    <property type="term" value="F:zinc ion binding"/>
    <property type="evidence" value="ECO:0007669"/>
    <property type="project" value="UniProtKB-KW"/>
</dbReference>
<dbReference type="InterPro" id="IPR046349">
    <property type="entry name" value="C1-like_sf"/>
</dbReference>
<evidence type="ECO:0000256" key="2">
    <source>
        <dbReference type="ARBA" id="ARBA00022737"/>
    </source>
</evidence>
<keyword evidence="5" id="KW-0175">Coiled coil</keyword>
<proteinExistence type="predicted"/>
<keyword evidence="4" id="KW-0862">Zinc</keyword>
<keyword evidence="2" id="KW-0677">Repeat</keyword>
<evidence type="ECO:0000256" key="5">
    <source>
        <dbReference type="SAM" id="Coils"/>
    </source>
</evidence>
<dbReference type="RefSeq" id="XP_007039752.2">
    <property type="nucleotide sequence ID" value="XM_007039690.2"/>
</dbReference>
<evidence type="ECO:0000259" key="6">
    <source>
        <dbReference type="PROSITE" id="PS50081"/>
    </source>
</evidence>
<name>A0AB32VBN3_THECC</name>
<reference evidence="7" key="1">
    <citation type="journal article" date="1997" name="Nucleic Acids Res.">
        <title>tRNAscan-SE: a program for improved detection of transfer RNA genes in genomic sequence.</title>
        <authorList>
            <person name="Lowe T.M."/>
            <person name="Eddy S.R."/>
        </authorList>
    </citation>
    <scope>NUCLEOTIDE SEQUENCE [LARGE SCALE GENOMIC DNA]</scope>
    <source>
        <strain evidence="7">r\B97-61/B2</strain>
    </source>
</reference>
<dbReference type="InterPro" id="IPR004146">
    <property type="entry name" value="DC1"/>
</dbReference>
<evidence type="ECO:0000256" key="4">
    <source>
        <dbReference type="ARBA" id="ARBA00022833"/>
    </source>
</evidence>
<evidence type="ECO:0000256" key="3">
    <source>
        <dbReference type="ARBA" id="ARBA00022771"/>
    </source>
</evidence>
<dbReference type="Pfam" id="PF03107">
    <property type="entry name" value="C1_2"/>
    <property type="match status" value="5"/>
</dbReference>
<dbReference type="AlphaFoldDB" id="A0AB32VBN3"/>
<dbReference type="Gramene" id="Tc03v2_t020490.1">
    <property type="protein sequence ID" value="Tc03v2_p020490.1"/>
    <property type="gene ID" value="Tc03v2_g020490"/>
</dbReference>
<dbReference type="PROSITE" id="PS50081">
    <property type="entry name" value="ZF_DAG_PE_2"/>
    <property type="match status" value="1"/>
</dbReference>
<organism evidence="7 8">
    <name type="scientific">Theobroma cacao</name>
    <name type="common">Cacao</name>
    <name type="synonym">Cocoa</name>
    <dbReference type="NCBI Taxonomy" id="3641"/>
    <lineage>
        <taxon>Eukaryota</taxon>
        <taxon>Viridiplantae</taxon>
        <taxon>Streptophyta</taxon>
        <taxon>Embryophyta</taxon>
        <taxon>Tracheophyta</taxon>
        <taxon>Spermatophyta</taxon>
        <taxon>Magnoliopsida</taxon>
        <taxon>eudicotyledons</taxon>
        <taxon>Gunneridae</taxon>
        <taxon>Pentapetalae</taxon>
        <taxon>rosids</taxon>
        <taxon>malvids</taxon>
        <taxon>Malvales</taxon>
        <taxon>Malvaceae</taxon>
        <taxon>Byttnerioideae</taxon>
        <taxon>Theobroma</taxon>
    </lineage>
</organism>
<accession>A0AB32VBN3</accession>
<reference evidence="8" key="2">
    <citation type="submission" date="2025-08" db="UniProtKB">
        <authorList>
            <consortium name="RefSeq"/>
        </authorList>
    </citation>
    <scope>IDENTIFICATION</scope>
</reference>
<protein>
    <submittedName>
        <fullName evidence="8">Uncharacterized protein LOC18606213</fullName>
    </submittedName>
</protein>
<dbReference type="GeneID" id="18606213"/>
<dbReference type="PANTHER" id="PTHR46288:SF82">
    <property type="entry name" value="CYSTEINE_HISTIDINE-RICH C1 DOMAIN FAMILY PROTEIN"/>
    <property type="match status" value="1"/>
</dbReference>